<name>A0A1M7JHU8_9BACI</name>
<dbReference type="AlphaFoldDB" id="A0A1M7JHU8"/>
<gene>
    <name evidence="2" type="ORF">SAMN05216179_0371</name>
</gene>
<keyword evidence="1" id="KW-1133">Transmembrane helix</keyword>
<keyword evidence="3" id="KW-1185">Reference proteome</keyword>
<feature type="transmembrane region" description="Helical" evidence="1">
    <location>
        <begin position="163"/>
        <end position="180"/>
    </location>
</feature>
<evidence type="ECO:0000256" key="1">
    <source>
        <dbReference type="SAM" id="Phobius"/>
    </source>
</evidence>
<feature type="transmembrane region" description="Helical" evidence="1">
    <location>
        <begin position="12"/>
        <end position="38"/>
    </location>
</feature>
<keyword evidence="1" id="KW-0472">Membrane</keyword>
<evidence type="ECO:0000313" key="2">
    <source>
        <dbReference type="EMBL" id="SHM52650.1"/>
    </source>
</evidence>
<evidence type="ECO:0000313" key="3">
    <source>
        <dbReference type="Proteomes" id="UP000184184"/>
    </source>
</evidence>
<reference evidence="2 3" key="1">
    <citation type="submission" date="2016-11" db="EMBL/GenBank/DDBJ databases">
        <authorList>
            <person name="Jaros S."/>
            <person name="Januszkiewicz K."/>
            <person name="Wedrychowicz H."/>
        </authorList>
    </citation>
    <scope>NUCLEOTIDE SEQUENCE [LARGE SCALE GENOMIC DNA]</scope>
    <source>
        <strain evidence="2 3">CGMCC 1.10681</strain>
    </source>
</reference>
<feature type="transmembrane region" description="Helical" evidence="1">
    <location>
        <begin position="115"/>
        <end position="133"/>
    </location>
</feature>
<sequence length="190" mass="21502">MKLTNVFRLAYILCRVLFIVIIPLAIFSVLYHVAYLFYPNSTFAASFGEFEPLFSFLTIEFQKQPAFYLNNDIIILSFISTIAVLLLVLFSLRILDKLFQNIYNRSLFINKNVSLFYQLGSTVLVLGSIFSYLDGLLFDKTIEALNITNATVSFSNVSYVDPIITGIICLMIGAALRVAVQAVEENKYTI</sequence>
<keyword evidence="1" id="KW-0812">Transmembrane</keyword>
<organism evidence="2 3">
    <name type="scientific">Gracilibacillus kekensis</name>
    <dbReference type="NCBI Taxonomy" id="1027249"/>
    <lineage>
        <taxon>Bacteria</taxon>
        <taxon>Bacillati</taxon>
        <taxon>Bacillota</taxon>
        <taxon>Bacilli</taxon>
        <taxon>Bacillales</taxon>
        <taxon>Bacillaceae</taxon>
        <taxon>Gracilibacillus</taxon>
    </lineage>
</organism>
<feature type="transmembrane region" description="Helical" evidence="1">
    <location>
        <begin position="73"/>
        <end position="95"/>
    </location>
</feature>
<evidence type="ECO:0008006" key="4">
    <source>
        <dbReference type="Google" id="ProtNLM"/>
    </source>
</evidence>
<proteinExistence type="predicted"/>
<protein>
    <recommendedName>
        <fullName evidence="4">DUF2975 domain-containing protein</fullName>
    </recommendedName>
</protein>
<dbReference type="STRING" id="1027249.SAMN05216179_0371"/>
<dbReference type="RefSeq" id="WP_073199111.1">
    <property type="nucleotide sequence ID" value="NZ_FRCZ01000001.1"/>
</dbReference>
<dbReference type="Proteomes" id="UP000184184">
    <property type="component" value="Unassembled WGS sequence"/>
</dbReference>
<accession>A0A1M7JHU8</accession>
<dbReference type="OrthoDB" id="2606697at2"/>
<dbReference type="EMBL" id="FRCZ01000001">
    <property type="protein sequence ID" value="SHM52650.1"/>
    <property type="molecule type" value="Genomic_DNA"/>
</dbReference>